<evidence type="ECO:0008006" key="4">
    <source>
        <dbReference type="Google" id="ProtNLM"/>
    </source>
</evidence>
<protein>
    <recommendedName>
        <fullName evidence="4">Secreted protein</fullName>
    </recommendedName>
</protein>
<proteinExistence type="predicted"/>
<accession>A0AAN6X0T2</accession>
<gene>
    <name evidence="2" type="ORF">QBC35DRAFT_554681</name>
</gene>
<dbReference type="Proteomes" id="UP001302126">
    <property type="component" value="Unassembled WGS sequence"/>
</dbReference>
<evidence type="ECO:0000313" key="2">
    <source>
        <dbReference type="EMBL" id="KAK4191884.1"/>
    </source>
</evidence>
<organism evidence="2 3">
    <name type="scientific">Podospora australis</name>
    <dbReference type="NCBI Taxonomy" id="1536484"/>
    <lineage>
        <taxon>Eukaryota</taxon>
        <taxon>Fungi</taxon>
        <taxon>Dikarya</taxon>
        <taxon>Ascomycota</taxon>
        <taxon>Pezizomycotina</taxon>
        <taxon>Sordariomycetes</taxon>
        <taxon>Sordariomycetidae</taxon>
        <taxon>Sordariales</taxon>
        <taxon>Podosporaceae</taxon>
        <taxon>Podospora</taxon>
    </lineage>
</organism>
<comment type="caution">
    <text evidence="2">The sequence shown here is derived from an EMBL/GenBank/DDBJ whole genome shotgun (WGS) entry which is preliminary data.</text>
</comment>
<reference evidence="2" key="1">
    <citation type="journal article" date="2023" name="Mol. Phylogenet. Evol.">
        <title>Genome-scale phylogeny and comparative genomics of the fungal order Sordariales.</title>
        <authorList>
            <person name="Hensen N."/>
            <person name="Bonometti L."/>
            <person name="Westerberg I."/>
            <person name="Brannstrom I.O."/>
            <person name="Guillou S."/>
            <person name="Cros-Aarteil S."/>
            <person name="Calhoun S."/>
            <person name="Haridas S."/>
            <person name="Kuo A."/>
            <person name="Mondo S."/>
            <person name="Pangilinan J."/>
            <person name="Riley R."/>
            <person name="LaButti K."/>
            <person name="Andreopoulos B."/>
            <person name="Lipzen A."/>
            <person name="Chen C."/>
            <person name="Yan M."/>
            <person name="Daum C."/>
            <person name="Ng V."/>
            <person name="Clum A."/>
            <person name="Steindorff A."/>
            <person name="Ohm R.A."/>
            <person name="Martin F."/>
            <person name="Silar P."/>
            <person name="Natvig D.O."/>
            <person name="Lalanne C."/>
            <person name="Gautier V."/>
            <person name="Ament-Velasquez S.L."/>
            <person name="Kruys A."/>
            <person name="Hutchinson M.I."/>
            <person name="Powell A.J."/>
            <person name="Barry K."/>
            <person name="Miller A.N."/>
            <person name="Grigoriev I.V."/>
            <person name="Debuchy R."/>
            <person name="Gladieux P."/>
            <person name="Hiltunen Thoren M."/>
            <person name="Johannesson H."/>
        </authorList>
    </citation>
    <scope>NUCLEOTIDE SEQUENCE</scope>
    <source>
        <strain evidence="2">PSN309</strain>
    </source>
</reference>
<keyword evidence="3" id="KW-1185">Reference proteome</keyword>
<name>A0AAN6X0T2_9PEZI</name>
<dbReference type="EMBL" id="MU864357">
    <property type="protein sequence ID" value="KAK4191884.1"/>
    <property type="molecule type" value="Genomic_DNA"/>
</dbReference>
<dbReference type="AlphaFoldDB" id="A0AAN6X0T2"/>
<feature type="chain" id="PRO_5042835718" description="Secreted protein" evidence="1">
    <location>
        <begin position="20"/>
        <end position="182"/>
    </location>
</feature>
<feature type="signal peptide" evidence="1">
    <location>
        <begin position="1"/>
        <end position="19"/>
    </location>
</feature>
<keyword evidence="1" id="KW-0732">Signal</keyword>
<sequence>MKTTLITVLAASLATLASAIPAPAAAEGKVQLAPLPAGSVDGIYAGDLNEDGTTKWTLIEALNNSTASAPAAVEKRQGASGVHCAGSWVNSDDRYAALLALGDYCGPNGRFFNSRTISVQRNSVVAYGCNYRGSTGTTCWKGSTVDRLNQVSNTCGWSVAGWWSLGQGHSSYGFTSAGTLHC</sequence>
<reference evidence="2" key="2">
    <citation type="submission" date="2023-05" db="EMBL/GenBank/DDBJ databases">
        <authorList>
            <consortium name="Lawrence Berkeley National Laboratory"/>
            <person name="Steindorff A."/>
            <person name="Hensen N."/>
            <person name="Bonometti L."/>
            <person name="Westerberg I."/>
            <person name="Brannstrom I.O."/>
            <person name="Guillou S."/>
            <person name="Cros-Aarteil S."/>
            <person name="Calhoun S."/>
            <person name="Haridas S."/>
            <person name="Kuo A."/>
            <person name="Mondo S."/>
            <person name="Pangilinan J."/>
            <person name="Riley R."/>
            <person name="Labutti K."/>
            <person name="Andreopoulos B."/>
            <person name="Lipzen A."/>
            <person name="Chen C."/>
            <person name="Yanf M."/>
            <person name="Daum C."/>
            <person name="Ng V."/>
            <person name="Clum A."/>
            <person name="Ohm R."/>
            <person name="Martin F."/>
            <person name="Silar P."/>
            <person name="Natvig D."/>
            <person name="Lalanne C."/>
            <person name="Gautier V."/>
            <person name="Ament-Velasquez S.L."/>
            <person name="Kruys A."/>
            <person name="Hutchinson M.I."/>
            <person name="Powell A.J."/>
            <person name="Barry K."/>
            <person name="Miller A.N."/>
            <person name="Grigoriev I.V."/>
            <person name="Debuchy R."/>
            <person name="Gladieux P."/>
            <person name="Thoren M.H."/>
            <person name="Johannesson H."/>
        </authorList>
    </citation>
    <scope>NUCLEOTIDE SEQUENCE</scope>
    <source>
        <strain evidence="2">PSN309</strain>
    </source>
</reference>
<evidence type="ECO:0000256" key="1">
    <source>
        <dbReference type="SAM" id="SignalP"/>
    </source>
</evidence>
<evidence type="ECO:0000313" key="3">
    <source>
        <dbReference type="Proteomes" id="UP001302126"/>
    </source>
</evidence>